<feature type="transmembrane region" description="Helical" evidence="1">
    <location>
        <begin position="187"/>
        <end position="204"/>
    </location>
</feature>
<comment type="caution">
    <text evidence="2">The sequence shown here is derived from an EMBL/GenBank/DDBJ whole genome shotgun (WGS) entry which is preliminary data.</text>
</comment>
<evidence type="ECO:0000256" key="1">
    <source>
        <dbReference type="SAM" id="Phobius"/>
    </source>
</evidence>
<gene>
    <name evidence="2" type="ORF">M1843_08985</name>
</gene>
<keyword evidence="1" id="KW-0472">Membrane</keyword>
<organism evidence="2 3">
    <name type="scientific">Isoptericola peretonis</name>
    <dbReference type="NCBI Taxonomy" id="2918523"/>
    <lineage>
        <taxon>Bacteria</taxon>
        <taxon>Bacillati</taxon>
        <taxon>Actinomycetota</taxon>
        <taxon>Actinomycetes</taxon>
        <taxon>Micrococcales</taxon>
        <taxon>Promicromonosporaceae</taxon>
        <taxon>Isoptericola</taxon>
    </lineage>
</organism>
<protein>
    <recommendedName>
        <fullName evidence="4">Transporter</fullName>
    </recommendedName>
</protein>
<dbReference type="RefSeq" id="WP_416343740.1">
    <property type="nucleotide sequence ID" value="NZ_JALQCY010000003.1"/>
</dbReference>
<sequence>MTSTPDSPGDDVAGLPAADSLRLIREQQDRARSALEPDARALYGAWGVAWLVGYLVLWTSGRGQEQPEAWAYWVFGGALAAAVVFTMVHTMRRTAGTRGVSARTGAMYGWAWMLGFLTLGVLLGGLARAGAGTEVMGLASNGGACLVVGLLYLAGAAAFGDRNLFVLGAWILLVAGAATLVGLPGTYLVMALAGGGGFLVMAGVEQLRVVRGRRHPEEGAGRA</sequence>
<name>A0ABT0J325_9MICO</name>
<feature type="transmembrane region" description="Helical" evidence="1">
    <location>
        <begin position="70"/>
        <end position="88"/>
    </location>
</feature>
<keyword evidence="3" id="KW-1185">Reference proteome</keyword>
<dbReference type="EMBL" id="JALQCY010000003">
    <property type="protein sequence ID" value="MCK9793877.1"/>
    <property type="molecule type" value="Genomic_DNA"/>
</dbReference>
<keyword evidence="1" id="KW-1133">Transmembrane helix</keyword>
<evidence type="ECO:0000313" key="3">
    <source>
        <dbReference type="Proteomes" id="UP001651050"/>
    </source>
</evidence>
<feature type="transmembrane region" description="Helical" evidence="1">
    <location>
        <begin position="164"/>
        <end position="181"/>
    </location>
</feature>
<feature type="transmembrane region" description="Helical" evidence="1">
    <location>
        <begin position="41"/>
        <end position="58"/>
    </location>
</feature>
<dbReference type="Proteomes" id="UP001651050">
    <property type="component" value="Unassembled WGS sequence"/>
</dbReference>
<feature type="transmembrane region" description="Helical" evidence="1">
    <location>
        <begin position="135"/>
        <end position="157"/>
    </location>
</feature>
<evidence type="ECO:0008006" key="4">
    <source>
        <dbReference type="Google" id="ProtNLM"/>
    </source>
</evidence>
<feature type="transmembrane region" description="Helical" evidence="1">
    <location>
        <begin position="109"/>
        <end position="129"/>
    </location>
</feature>
<evidence type="ECO:0000313" key="2">
    <source>
        <dbReference type="EMBL" id="MCK9793877.1"/>
    </source>
</evidence>
<keyword evidence="1" id="KW-0812">Transmembrane</keyword>
<reference evidence="2 3" key="1">
    <citation type="submission" date="2022-02" db="EMBL/GenBank/DDBJ databases">
        <title>The car tank lid bacteriome: a reservoir of bacteria with potential in bioremediation of fuel.</title>
        <authorList>
            <person name="Vidal-Verdu A."/>
            <person name="Gomez-Martinez D."/>
            <person name="Latorre-Perez A."/>
            <person name="Pereto J."/>
            <person name="Porcar M."/>
        </authorList>
    </citation>
    <scope>NUCLEOTIDE SEQUENCE [LARGE SCALE GENOMIC DNA]</scope>
    <source>
        <strain evidence="2 3">4D.3</strain>
    </source>
</reference>
<proteinExistence type="predicted"/>
<accession>A0ABT0J325</accession>